<name>A0ABN6DX07_9BACT</name>
<dbReference type="Gene3D" id="3.40.50.2000">
    <property type="entry name" value="Glycogen Phosphorylase B"/>
    <property type="match status" value="1"/>
</dbReference>
<dbReference type="EMBL" id="AP024355">
    <property type="protein sequence ID" value="BCR04673.1"/>
    <property type="molecule type" value="Genomic_DNA"/>
</dbReference>
<sequence length="387" mass="44014">MFVDPGVYAHSGYSRRVKFEIQLLRQVFDEITLWVPFGVDGLEEYESLAQIRDVGAFRPFLLNFRTYTGIFNNFTLQNQPPDLIYVQNLQVANLIVGLVKASKIPLIFDYHGLVSKEYAMNEVGIKKFIGSNYYNICESRNLIGASLITVVSENFKKYLLNKYSDLQEEKIVVLPMLPGLDFFCPTGQDFPDAAGREVFQKIKNNPGPNFCYIGQNQEWQLSEETLDFYLSVENESNNCLLTILSHDQGEFRKLVLNKGLKNVLLYSAQHKIVPHFLELMDYGFVLRKPCMVNYVASPTKVLEYLSSGVLPIYTESVGDFSVALTAVGVGKQVSYKNLLKGKGRGMEFAKVSEKSREEAKRFASSYVDQYRSNYLDRVYRLASGGTH</sequence>
<dbReference type="SUPFAM" id="SSF53756">
    <property type="entry name" value="UDP-Glycosyltransferase/glycogen phosphorylase"/>
    <property type="match status" value="1"/>
</dbReference>
<organism evidence="1 2">
    <name type="scientific">Desulfuromonas versatilis</name>
    <dbReference type="NCBI Taxonomy" id="2802975"/>
    <lineage>
        <taxon>Bacteria</taxon>
        <taxon>Pseudomonadati</taxon>
        <taxon>Thermodesulfobacteriota</taxon>
        <taxon>Desulfuromonadia</taxon>
        <taxon>Desulfuromonadales</taxon>
        <taxon>Desulfuromonadaceae</taxon>
        <taxon>Desulfuromonas</taxon>
    </lineage>
</organism>
<keyword evidence="2" id="KW-1185">Reference proteome</keyword>
<reference evidence="1 2" key="1">
    <citation type="journal article" date="2016" name="C (Basel)">
        <title>Selective Growth of and Electricity Production by Marine Exoelectrogenic Bacteria in Self-Aggregated Hydrogel of Microbially Reduced Graphene Oxide.</title>
        <authorList>
            <person name="Yoshida N."/>
            <person name="Goto Y."/>
            <person name="Miyata Y."/>
        </authorList>
    </citation>
    <scope>NUCLEOTIDE SEQUENCE [LARGE SCALE GENOMIC DNA]</scope>
    <source>
        <strain evidence="1 2">NIT-T3</strain>
    </source>
</reference>
<proteinExistence type="predicted"/>
<dbReference type="Proteomes" id="UP001319827">
    <property type="component" value="Chromosome"/>
</dbReference>
<accession>A0ABN6DX07</accession>
<reference evidence="1 2" key="2">
    <citation type="journal article" date="2021" name="Int. J. Syst. Evol. Microbiol.">
        <title>Isolation and Polyphasic Characterization of Desulfuromonas versatilis sp. Nov., an Electrogenic Bacteria Capable of Versatile Metabolism Isolated from a Graphene Oxide-Reducing Enrichment Culture.</title>
        <authorList>
            <person name="Xie L."/>
            <person name="Yoshida N."/>
            <person name="Ishii S."/>
            <person name="Meng L."/>
        </authorList>
    </citation>
    <scope>NUCLEOTIDE SEQUENCE [LARGE SCALE GENOMIC DNA]</scope>
    <source>
        <strain evidence="1 2">NIT-T3</strain>
    </source>
</reference>
<evidence type="ECO:0008006" key="3">
    <source>
        <dbReference type="Google" id="ProtNLM"/>
    </source>
</evidence>
<evidence type="ECO:0000313" key="1">
    <source>
        <dbReference type="EMBL" id="BCR04673.1"/>
    </source>
</evidence>
<evidence type="ECO:0000313" key="2">
    <source>
        <dbReference type="Proteomes" id="UP001319827"/>
    </source>
</evidence>
<gene>
    <name evidence="1" type="ORF">DESUT3_17420</name>
</gene>
<protein>
    <recommendedName>
        <fullName evidence="3">Glycosyltransferase subfamily 4-like N-terminal domain-containing protein</fullName>
    </recommendedName>
</protein>